<dbReference type="InterPro" id="IPR050650">
    <property type="entry name" value="Type-II_Cytokine-TF_Rcpt"/>
</dbReference>
<dbReference type="PANTHER" id="PTHR20859">
    <property type="entry name" value="INTERFERON/INTERLEUKIN RECEPTOR"/>
    <property type="match status" value="1"/>
</dbReference>
<dbReference type="Ensembl" id="ENSENLT00000040961.1">
    <property type="protein sequence ID" value="ENSENLP00000039932.1"/>
    <property type="gene ID" value="ENSENLG00000017201.1"/>
</dbReference>
<reference evidence="4" key="3">
    <citation type="submission" date="2025-09" db="UniProtKB">
        <authorList>
            <consortium name="Ensembl"/>
        </authorList>
    </citation>
    <scope>IDENTIFICATION</scope>
</reference>
<evidence type="ECO:0000256" key="1">
    <source>
        <dbReference type="SAM" id="MobiDB-lite"/>
    </source>
</evidence>
<keyword evidence="3" id="KW-0732">Signal</keyword>
<proteinExistence type="predicted"/>
<evidence type="ECO:0000256" key="3">
    <source>
        <dbReference type="SAM" id="SignalP"/>
    </source>
</evidence>
<feature type="region of interest" description="Disordered" evidence="1">
    <location>
        <begin position="296"/>
        <end position="324"/>
    </location>
</feature>
<evidence type="ECO:0000313" key="5">
    <source>
        <dbReference type="Proteomes" id="UP000472264"/>
    </source>
</evidence>
<dbReference type="InParanoid" id="A0A665W8C9"/>
<feature type="chain" id="PRO_5025393417" description="Fibronectin type-III domain-containing protein" evidence="3">
    <location>
        <begin position="20"/>
        <end position="381"/>
    </location>
</feature>
<dbReference type="InterPro" id="IPR013783">
    <property type="entry name" value="Ig-like_fold"/>
</dbReference>
<evidence type="ECO:0000256" key="2">
    <source>
        <dbReference type="SAM" id="Phobius"/>
    </source>
</evidence>
<dbReference type="AlphaFoldDB" id="A0A665W8C9"/>
<reference evidence="4" key="1">
    <citation type="submission" date="2021-04" db="EMBL/GenBank/DDBJ databases">
        <authorList>
            <consortium name="Wellcome Sanger Institute Data Sharing"/>
        </authorList>
    </citation>
    <scope>NUCLEOTIDE SEQUENCE [LARGE SCALE GENOMIC DNA]</scope>
</reference>
<dbReference type="GO" id="GO:0005886">
    <property type="term" value="C:plasma membrane"/>
    <property type="evidence" value="ECO:0007669"/>
    <property type="project" value="TreeGrafter"/>
</dbReference>
<feature type="transmembrane region" description="Helical" evidence="2">
    <location>
        <begin position="240"/>
        <end position="261"/>
    </location>
</feature>
<dbReference type="SUPFAM" id="SSF49265">
    <property type="entry name" value="Fibronectin type III"/>
    <property type="match status" value="1"/>
</dbReference>
<protein>
    <recommendedName>
        <fullName evidence="6">Fibronectin type-III domain-containing protein</fullName>
    </recommendedName>
</protein>
<sequence length="381" mass="42667">MARSRSPLLLLCCLAVISAHVEPPTNVSLQCHNLHNILKWDYGILLPGIKFKVNIRPYDSEHQVLWVEPPTLQADLSFLSDPFSSYLIDVAAVVGENESITAPTDGISFSYFQDMQTIQKCSLDLPPVNVTNKPNDEILLSFIHPLRYHKQGRNLSDSQKKTCLGIRSQHCFNYEIVVNNQNEHHAWCSEDICEKTLPVNPSWNKHCVNITGEVDLMAVKSTQLYCSMPAEEIPPMPNSYIYIIIGVLSCVTFVIVAIFFYKEMTRPSTKFPLSLVIGTKSRNRAETFQDQFTVAAVEPSSPTPLLPQSSEESESSSAGTSLAEPDFHLSIVVSDREQDESIVVDEGHENDGHGYMEGNNLEEDEEDETENPSSGYEKRNA</sequence>
<accession>A0A665W8C9</accession>
<feature type="signal peptide" evidence="3">
    <location>
        <begin position="1"/>
        <end position="19"/>
    </location>
</feature>
<feature type="compositionally biased region" description="Basic and acidic residues" evidence="1">
    <location>
        <begin position="345"/>
        <end position="354"/>
    </location>
</feature>
<feature type="compositionally biased region" description="Acidic residues" evidence="1">
    <location>
        <begin position="360"/>
        <end position="370"/>
    </location>
</feature>
<feature type="region of interest" description="Disordered" evidence="1">
    <location>
        <begin position="337"/>
        <end position="381"/>
    </location>
</feature>
<keyword evidence="2" id="KW-1133">Transmembrane helix</keyword>
<dbReference type="OrthoDB" id="8758322at2759"/>
<reference evidence="4" key="2">
    <citation type="submission" date="2025-08" db="UniProtKB">
        <authorList>
            <consortium name="Ensembl"/>
        </authorList>
    </citation>
    <scope>IDENTIFICATION</scope>
</reference>
<evidence type="ECO:0000313" key="4">
    <source>
        <dbReference type="Ensembl" id="ENSENLP00000039932.1"/>
    </source>
</evidence>
<keyword evidence="5" id="KW-1185">Reference proteome</keyword>
<keyword evidence="2" id="KW-0472">Membrane</keyword>
<dbReference type="OMA" id="MTPQGHT"/>
<evidence type="ECO:0008006" key="6">
    <source>
        <dbReference type="Google" id="ProtNLM"/>
    </source>
</evidence>
<keyword evidence="2" id="KW-0812">Transmembrane</keyword>
<dbReference type="InterPro" id="IPR036116">
    <property type="entry name" value="FN3_sf"/>
</dbReference>
<dbReference type="Gene3D" id="2.60.40.10">
    <property type="entry name" value="Immunoglobulins"/>
    <property type="match status" value="2"/>
</dbReference>
<dbReference type="GO" id="GO:0004896">
    <property type="term" value="F:cytokine receptor activity"/>
    <property type="evidence" value="ECO:0007669"/>
    <property type="project" value="TreeGrafter"/>
</dbReference>
<dbReference type="Proteomes" id="UP000472264">
    <property type="component" value="Chromosome 15"/>
</dbReference>
<organism evidence="4 5">
    <name type="scientific">Echeneis naucrates</name>
    <name type="common">Live sharksucker</name>
    <dbReference type="NCBI Taxonomy" id="173247"/>
    <lineage>
        <taxon>Eukaryota</taxon>
        <taxon>Metazoa</taxon>
        <taxon>Chordata</taxon>
        <taxon>Craniata</taxon>
        <taxon>Vertebrata</taxon>
        <taxon>Euteleostomi</taxon>
        <taxon>Actinopterygii</taxon>
        <taxon>Neopterygii</taxon>
        <taxon>Teleostei</taxon>
        <taxon>Neoteleostei</taxon>
        <taxon>Acanthomorphata</taxon>
        <taxon>Carangaria</taxon>
        <taxon>Carangiformes</taxon>
        <taxon>Echeneidae</taxon>
        <taxon>Echeneis</taxon>
    </lineage>
</organism>
<name>A0A665W8C9_ECHNA</name>
<dbReference type="PANTHER" id="PTHR20859:SF87">
    <property type="entry name" value="CYTOKINE RECEPTOR FAMILY MEMBER B13-RELATED"/>
    <property type="match status" value="1"/>
</dbReference>
<gene>
    <name evidence="4" type="primary">ifngr1l</name>
</gene>